<name>L9XUR4_9EURY</name>
<comment type="caution">
    <text evidence="2">The sequence shown here is derived from an EMBL/GenBank/DDBJ whole genome shotgun (WGS) entry which is preliminary data.</text>
</comment>
<protein>
    <submittedName>
        <fullName evidence="2">Uncharacterized protein</fullName>
    </submittedName>
</protein>
<keyword evidence="1" id="KW-0472">Membrane</keyword>
<accession>L9XUR4</accession>
<sequence>MKQYQSESYYGQDLADKQVSILLIILCTITFEKFFRVYSIFISGYCSHVCHSEISPNWLGWVIDVLEIIIDVFSRFLIVLYFQAVNPDSDRCKSDCHCAN</sequence>
<keyword evidence="3" id="KW-1185">Reference proteome</keyword>
<proteinExistence type="predicted"/>
<dbReference type="Proteomes" id="UP000011531">
    <property type="component" value="Unassembled WGS sequence"/>
</dbReference>
<keyword evidence="1" id="KW-1133">Transmembrane helix</keyword>
<evidence type="ECO:0000313" key="3">
    <source>
        <dbReference type="Proteomes" id="UP000011531"/>
    </source>
</evidence>
<feature type="transmembrane region" description="Helical" evidence="1">
    <location>
        <begin position="21"/>
        <end position="41"/>
    </location>
</feature>
<dbReference type="EMBL" id="AOIA01000033">
    <property type="protein sequence ID" value="ELY64368.1"/>
    <property type="molecule type" value="Genomic_DNA"/>
</dbReference>
<reference evidence="2 3" key="1">
    <citation type="journal article" date="2014" name="PLoS Genet.">
        <title>Phylogenetically driven sequencing of extremely halophilic archaea reveals strategies for static and dynamic osmo-response.</title>
        <authorList>
            <person name="Becker E.A."/>
            <person name="Seitzer P.M."/>
            <person name="Tritt A."/>
            <person name="Larsen D."/>
            <person name="Krusor M."/>
            <person name="Yao A.I."/>
            <person name="Wu D."/>
            <person name="Madern D."/>
            <person name="Eisen J.A."/>
            <person name="Darling A.E."/>
            <person name="Facciotti M.T."/>
        </authorList>
    </citation>
    <scope>NUCLEOTIDE SEQUENCE [LARGE SCALE GENOMIC DNA]</scope>
    <source>
        <strain evidence="2 3">DSM 18795</strain>
    </source>
</reference>
<keyword evidence="1" id="KW-0812">Transmembrane</keyword>
<organism evidence="2 3">
    <name type="scientific">Natronococcus jeotgali DSM 18795</name>
    <dbReference type="NCBI Taxonomy" id="1227498"/>
    <lineage>
        <taxon>Archaea</taxon>
        <taxon>Methanobacteriati</taxon>
        <taxon>Methanobacteriota</taxon>
        <taxon>Stenosarchaea group</taxon>
        <taxon>Halobacteria</taxon>
        <taxon>Halobacteriales</taxon>
        <taxon>Natrialbaceae</taxon>
        <taxon>Natronococcus</taxon>
    </lineage>
</organism>
<feature type="transmembrane region" description="Helical" evidence="1">
    <location>
        <begin position="61"/>
        <end position="82"/>
    </location>
</feature>
<dbReference type="AlphaFoldDB" id="L9XUR4"/>
<evidence type="ECO:0000313" key="2">
    <source>
        <dbReference type="EMBL" id="ELY64368.1"/>
    </source>
</evidence>
<evidence type="ECO:0000256" key="1">
    <source>
        <dbReference type="SAM" id="Phobius"/>
    </source>
</evidence>
<gene>
    <name evidence="2" type="ORF">C492_05550</name>
</gene>